<organism evidence="1 2">
    <name type="scientific">Brumimicrobium glaciale</name>
    <dbReference type="NCBI Taxonomy" id="200475"/>
    <lineage>
        <taxon>Bacteria</taxon>
        <taxon>Pseudomonadati</taxon>
        <taxon>Bacteroidota</taxon>
        <taxon>Flavobacteriia</taxon>
        <taxon>Flavobacteriales</taxon>
        <taxon>Crocinitomicaceae</taxon>
        <taxon>Brumimicrobium</taxon>
    </lineage>
</organism>
<dbReference type="AlphaFoldDB" id="A0A4Q4KMD5"/>
<accession>A0A4Q4KMD5</accession>
<dbReference type="RefSeq" id="WP_130093358.1">
    <property type="nucleotide sequence ID" value="NZ_SETE01000003.1"/>
</dbReference>
<dbReference type="Proteomes" id="UP000293952">
    <property type="component" value="Unassembled WGS sequence"/>
</dbReference>
<evidence type="ECO:0000313" key="1">
    <source>
        <dbReference type="EMBL" id="RYM33917.1"/>
    </source>
</evidence>
<sequence length="428" mass="50517">MVKKYSEIKFEKLEDGYKHNLDADFGCFVLWESTFEYRSRVRNLLNEQFEILLEVEIEWSEKHLYQNACRLYEAPFSSKENLDSNMDSIMGKIGGTNFILFVIKDNNPIYTYAQSVSKKVELSNLNIVEAKYKVRGWIENDLGLKNAVHSTNNIYEFYFQAPLLLNYDLFERLVSGEHLKIEKLSKDLEGANGWKDYDEFFRMLNLTSNYLIQRGFEDLFNIDNDEKELDILTDSYQRLASVLGAEQIWLEKPHNGVVSIANKDIILDIRYIGDFYYDTSWQRDMLNNKVLKNKIFIPREDDYFFSLLYHCKAQKPNVKKEYIGVLNELAKKLRFEWFYTDLLTNDETIGKALGGYYIANDYYFSNPVDQKVYRNLNIIKHLPSNTPLDIKENKSNIQVLKSFTKKFIPQKIKTVIKKMFPKRYGEIA</sequence>
<keyword evidence="2" id="KW-1185">Reference proteome</keyword>
<gene>
    <name evidence="1" type="ORF">ERX46_08100</name>
</gene>
<dbReference type="OrthoDB" id="6812310at2"/>
<proteinExistence type="predicted"/>
<dbReference type="EMBL" id="SETE01000003">
    <property type="protein sequence ID" value="RYM33917.1"/>
    <property type="molecule type" value="Genomic_DNA"/>
</dbReference>
<evidence type="ECO:0000313" key="2">
    <source>
        <dbReference type="Proteomes" id="UP000293952"/>
    </source>
</evidence>
<name>A0A4Q4KMD5_9FLAO</name>
<comment type="caution">
    <text evidence="1">The sequence shown here is derived from an EMBL/GenBank/DDBJ whole genome shotgun (WGS) entry which is preliminary data.</text>
</comment>
<reference evidence="1 2" key="1">
    <citation type="submission" date="2019-02" db="EMBL/GenBank/DDBJ databases">
        <title>Genome sequence of the sea-ice species Brumimicrobium glaciale.</title>
        <authorList>
            <person name="Bowman J.P."/>
        </authorList>
    </citation>
    <scope>NUCLEOTIDE SEQUENCE [LARGE SCALE GENOMIC DNA]</scope>
    <source>
        <strain evidence="1 2">IC156</strain>
    </source>
</reference>
<protein>
    <submittedName>
        <fullName evidence="1">Uncharacterized protein</fullName>
    </submittedName>
</protein>